<sequence>MTRAQSEARGARERARVPRSSLGAVGPVDVRPDPVDLLVSQGAARLPELLPLRYGRMAASAFAFYRGAALLMASDLARTPHSDLGVQLCGDAHLSNFGLYGTPERRLLFDLNDFDETLPGPFEWDVKRLVASVEVAARGIGLGAGKRRDVLLHVARAYRTAMREFADRPTLEVWYARLDADDELRDLRSDLGKAQAKRTESTVRKARTRDHLSSVGKLTEVVGGSRRFVSDPPLVSTLPELLGAAGAREFATAMGGLVSAYAASLPPDRRHLLAQYRVVDLARKVVGVGSVGTRAWILLFQGVDDSDYLILQAKEAQESVLERFLGASGYAQSGQRVVEGQRLMQAASDGLLGWQRTTGIDGHQRDFYVRQLRDWKGSAVIEGMRPAGFRRYGAMCAWTLARAHARSGDRVAIAAYLGRSSSADEAFATFATDYADRTESDHAALVAAIGAGRLQAVHGV</sequence>
<protein>
    <submittedName>
        <fullName evidence="2">DUF2252 domain-containing protein</fullName>
    </submittedName>
</protein>
<evidence type="ECO:0000313" key="3">
    <source>
        <dbReference type="Proteomes" id="UP000678317"/>
    </source>
</evidence>
<reference evidence="2 3" key="1">
    <citation type="submission" date="2021-03" db="EMBL/GenBank/DDBJ databases">
        <title>novel species in genus Cellulomonas.</title>
        <authorList>
            <person name="Zhang G."/>
        </authorList>
    </citation>
    <scope>NUCLEOTIDE SEQUENCE [LARGE SCALE GENOMIC DNA]</scope>
    <source>
        <strain evidence="3">zg-ZUI188</strain>
    </source>
</reference>
<evidence type="ECO:0000313" key="2">
    <source>
        <dbReference type="EMBL" id="MBO3085189.1"/>
    </source>
</evidence>
<evidence type="ECO:0000256" key="1">
    <source>
        <dbReference type="SAM" id="MobiDB-lite"/>
    </source>
</evidence>
<organism evidence="2 3">
    <name type="scientific">Cellulomonas fengjieae</name>
    <dbReference type="NCBI Taxonomy" id="2819978"/>
    <lineage>
        <taxon>Bacteria</taxon>
        <taxon>Bacillati</taxon>
        <taxon>Actinomycetota</taxon>
        <taxon>Actinomycetes</taxon>
        <taxon>Micrococcales</taxon>
        <taxon>Cellulomonadaceae</taxon>
        <taxon>Cellulomonas</taxon>
    </lineage>
</organism>
<dbReference type="PANTHER" id="PTHR39441">
    <property type="entry name" value="DUF2252 DOMAIN-CONTAINING PROTEIN"/>
    <property type="match status" value="1"/>
</dbReference>
<accession>A0ABS3SIP6</accession>
<dbReference type="InterPro" id="IPR018721">
    <property type="entry name" value="DUF2252"/>
</dbReference>
<dbReference type="PANTHER" id="PTHR39441:SF1">
    <property type="entry name" value="DUF2252 DOMAIN-CONTAINING PROTEIN"/>
    <property type="match status" value="1"/>
</dbReference>
<dbReference type="Pfam" id="PF10009">
    <property type="entry name" value="DUF2252"/>
    <property type="match status" value="1"/>
</dbReference>
<proteinExistence type="predicted"/>
<dbReference type="Proteomes" id="UP000678317">
    <property type="component" value="Unassembled WGS sequence"/>
</dbReference>
<dbReference type="EMBL" id="JAGFBM010000005">
    <property type="protein sequence ID" value="MBO3085189.1"/>
    <property type="molecule type" value="Genomic_DNA"/>
</dbReference>
<feature type="region of interest" description="Disordered" evidence="1">
    <location>
        <begin position="1"/>
        <end position="25"/>
    </location>
</feature>
<keyword evidence="3" id="KW-1185">Reference proteome</keyword>
<gene>
    <name evidence="2" type="ORF">J4035_11120</name>
</gene>
<comment type="caution">
    <text evidence="2">The sequence shown here is derived from an EMBL/GenBank/DDBJ whole genome shotgun (WGS) entry which is preliminary data.</text>
</comment>
<name>A0ABS3SIP6_9CELL</name>